<evidence type="ECO:0000313" key="2">
    <source>
        <dbReference type="EMBL" id="SHJ89344.1"/>
    </source>
</evidence>
<proteinExistence type="predicted"/>
<organism evidence="2 3">
    <name type="scientific">Desulfatibacillum alkenivorans DSM 16219</name>
    <dbReference type="NCBI Taxonomy" id="1121393"/>
    <lineage>
        <taxon>Bacteria</taxon>
        <taxon>Pseudomonadati</taxon>
        <taxon>Thermodesulfobacteriota</taxon>
        <taxon>Desulfobacteria</taxon>
        <taxon>Desulfobacterales</taxon>
        <taxon>Desulfatibacillaceae</taxon>
        <taxon>Desulfatibacillum</taxon>
    </lineage>
</organism>
<dbReference type="Proteomes" id="UP000183994">
    <property type="component" value="Unassembled WGS sequence"/>
</dbReference>
<sequence>MKSWIAIALSFVLFICTSAFTIKDAVSNLGGEKQGADILYTLAKVLKDFNDHRISSEQTQECYGFLAGSLEEFQFQKIYESHYLTSGPKGYKGLTFHGYPEKDGYVFNLAQAHSGVPSLASKGGMTADAAFKRHGRSAVGEPSFSTYFNAEANTGRLSHESVNRFLDDLLLVLDPKNLRQLEASACAGRSDGCGKKVDVAAQLTEVFPNSSRFFGHFSDLKVDYEIMSVEGKEFTKAAISSSLFLNKLNDDFPWTAAHLDNLEGTLRADMRFLNEFGHKILEVKAQTDEDFLTFSFCTSNGKVLPTDGFGKPEYREDFSFKNLTVLPVDLYLDLYTKANGLKFSTKGLRILVDYEKLDEAMLLSIRSDNLVDTRVSGMAMYVLPSWSIDWLLPSSMEELIFDFSSVMIQANNGEGSFVKIMCDAQDKDNAKTQLYASTEVLDNFFVRFGAKMALDYFGMGPITSKEAKKFRSRALEAILADFQIQAEKTAEAQKAGTVPSA</sequence>
<evidence type="ECO:0000313" key="3">
    <source>
        <dbReference type="Proteomes" id="UP000183994"/>
    </source>
</evidence>
<keyword evidence="1" id="KW-0732">Signal</keyword>
<name>A0A1M6N0Z3_9BACT</name>
<dbReference type="RefSeq" id="WP_073476167.1">
    <property type="nucleotide sequence ID" value="NZ_FQZU01000014.1"/>
</dbReference>
<dbReference type="AlphaFoldDB" id="A0A1M6N0Z3"/>
<gene>
    <name evidence="2" type="ORF">SAMN02745216_02472</name>
</gene>
<feature type="signal peptide" evidence="1">
    <location>
        <begin position="1"/>
        <end position="21"/>
    </location>
</feature>
<reference evidence="3" key="1">
    <citation type="submission" date="2016-11" db="EMBL/GenBank/DDBJ databases">
        <authorList>
            <person name="Varghese N."/>
            <person name="Submissions S."/>
        </authorList>
    </citation>
    <scope>NUCLEOTIDE SEQUENCE [LARGE SCALE GENOMIC DNA]</scope>
    <source>
        <strain evidence="3">DSM 16219</strain>
    </source>
</reference>
<evidence type="ECO:0000256" key="1">
    <source>
        <dbReference type="SAM" id="SignalP"/>
    </source>
</evidence>
<keyword evidence="3" id="KW-1185">Reference proteome</keyword>
<accession>A0A1M6N0Z3</accession>
<dbReference type="EMBL" id="FQZU01000014">
    <property type="protein sequence ID" value="SHJ89344.1"/>
    <property type="molecule type" value="Genomic_DNA"/>
</dbReference>
<feature type="chain" id="PRO_5012274413" evidence="1">
    <location>
        <begin position="22"/>
        <end position="501"/>
    </location>
</feature>
<protein>
    <submittedName>
        <fullName evidence="2">Uncharacterized protein</fullName>
    </submittedName>
</protein>